<feature type="transmembrane region" description="Helical" evidence="1">
    <location>
        <begin position="139"/>
        <end position="156"/>
    </location>
</feature>
<proteinExistence type="predicted"/>
<dbReference type="InterPro" id="IPR044200">
    <property type="entry name" value="At5g03900-like"/>
</dbReference>
<name>A0A0P7ZKD1_9CYAN</name>
<reference evidence="2 3" key="1">
    <citation type="submission" date="2015-09" db="EMBL/GenBank/DDBJ databases">
        <title>Identification and resolution of microdiversity through metagenomic sequencing of parallel consortia.</title>
        <authorList>
            <person name="Nelson W.C."/>
            <person name="Romine M.F."/>
            <person name="Lindemann S.R."/>
        </authorList>
    </citation>
    <scope>NUCLEOTIDE SEQUENCE [LARGE SCALE GENOMIC DNA]</scope>
    <source>
        <strain evidence="2">Ana</strain>
    </source>
</reference>
<dbReference type="PANTHER" id="PTHR47380">
    <property type="entry name" value="OS02G0533000 PROTEIN"/>
    <property type="match status" value="1"/>
</dbReference>
<dbReference type="PANTHER" id="PTHR47380:SF4">
    <property type="entry name" value="OS02G0533000 PROTEIN"/>
    <property type="match status" value="1"/>
</dbReference>
<protein>
    <submittedName>
        <fullName evidence="2">Uncharacterized protein</fullName>
    </submittedName>
</protein>
<evidence type="ECO:0000313" key="2">
    <source>
        <dbReference type="EMBL" id="KPQ35223.1"/>
    </source>
</evidence>
<keyword evidence="1" id="KW-1133">Transmembrane helix</keyword>
<evidence type="ECO:0000256" key="1">
    <source>
        <dbReference type="SAM" id="Phobius"/>
    </source>
</evidence>
<keyword evidence="1" id="KW-0472">Membrane</keyword>
<evidence type="ECO:0000313" key="3">
    <source>
        <dbReference type="Proteomes" id="UP000050465"/>
    </source>
</evidence>
<feature type="transmembrane region" description="Helical" evidence="1">
    <location>
        <begin position="307"/>
        <end position="328"/>
    </location>
</feature>
<sequence>MSERAELNKDVMQAVESQGYRVTVGDVAARAGLDIKIAQQGLLALASETQAHLEVSEAGEIAYEFPKNFRGVLRNKYWQLRLQEVLAKVWEVVFYLIRVSFGILLMLSIVVIFVAIFALSIAMSSQGGGDRDDRSGGGGGFMISPFNLFYLFDFGYGRRRQRYPNRYSGPSSRSPAGRGAAGSGDKLNFLEAIFSFLFGDGNPNADLEERRWRTIGSVITNNGGVITAEQVAPYLDNLGEGWNKEYEDYMLPVLSRFNGQPEVSPKGEIVYYFPELQVSAIERGKASVSAYLKETKRKFTSATSDQVLMAIGLGSVNIIGALVLWNMFQSAVAQGIVLTGFVALVQSIFWILLAYGVSFLAIPLARYYWTQWRNSKIESRNESRQERAVMLNQLGPAFQEKVAFAQQFAKQEVLRSEESVYSTETDLIEQEQDKDAQLEAEFQRRLNEI</sequence>
<dbReference type="AlphaFoldDB" id="A0A0P7ZKD1"/>
<feature type="transmembrane region" description="Helical" evidence="1">
    <location>
        <begin position="348"/>
        <end position="369"/>
    </location>
</feature>
<dbReference type="Proteomes" id="UP000050465">
    <property type="component" value="Unassembled WGS sequence"/>
</dbReference>
<gene>
    <name evidence="2" type="ORF">HLUCCA11_11060</name>
</gene>
<organism evidence="2 3">
    <name type="scientific">Phormidesmis priestleyi Ana</name>
    <dbReference type="NCBI Taxonomy" id="1666911"/>
    <lineage>
        <taxon>Bacteria</taxon>
        <taxon>Bacillati</taxon>
        <taxon>Cyanobacteriota</taxon>
        <taxon>Cyanophyceae</taxon>
        <taxon>Leptolyngbyales</taxon>
        <taxon>Leptolyngbyaceae</taxon>
        <taxon>Phormidesmis</taxon>
    </lineage>
</organism>
<dbReference type="STRING" id="1666911.HLUCCA11_11060"/>
<accession>A0A0P7ZKD1</accession>
<comment type="caution">
    <text evidence="2">The sequence shown here is derived from an EMBL/GenBank/DDBJ whole genome shotgun (WGS) entry which is preliminary data.</text>
</comment>
<keyword evidence="1" id="KW-0812">Transmembrane</keyword>
<dbReference type="PATRIC" id="fig|1666911.3.peg.426"/>
<dbReference type="EMBL" id="LJZR01000013">
    <property type="protein sequence ID" value="KPQ35223.1"/>
    <property type="molecule type" value="Genomic_DNA"/>
</dbReference>
<feature type="transmembrane region" description="Helical" evidence="1">
    <location>
        <begin position="92"/>
        <end position="119"/>
    </location>
</feature>